<dbReference type="GO" id="GO:0005886">
    <property type="term" value="C:plasma membrane"/>
    <property type="evidence" value="ECO:0007669"/>
    <property type="project" value="UniProtKB-SubCell"/>
</dbReference>
<dbReference type="PANTHER" id="PTHR30606">
    <property type="entry name" value="LIPID A BIOSYNTHESIS LAUROYL ACYLTRANSFERASE"/>
    <property type="match status" value="1"/>
</dbReference>
<dbReference type="EMBL" id="VSSQ01000044">
    <property type="protein sequence ID" value="MPL68936.1"/>
    <property type="molecule type" value="Genomic_DNA"/>
</dbReference>
<gene>
    <name evidence="7" type="ORF">SDC9_14669</name>
</gene>
<keyword evidence="2" id="KW-1003">Cell membrane</keyword>
<dbReference type="Pfam" id="PF03279">
    <property type="entry name" value="Lip_A_acyltrans"/>
    <property type="match status" value="1"/>
</dbReference>
<name>A0A644TPL5_9ZZZZ</name>
<dbReference type="GO" id="GO:0016746">
    <property type="term" value="F:acyltransferase activity"/>
    <property type="evidence" value="ECO:0007669"/>
    <property type="project" value="UniProtKB-KW"/>
</dbReference>
<dbReference type="PANTHER" id="PTHR30606:SF10">
    <property type="entry name" value="PHOSPHATIDYLINOSITOL MANNOSIDE ACYLTRANSFERASE"/>
    <property type="match status" value="1"/>
</dbReference>
<accession>A0A644TPL5</accession>
<reference evidence="7" key="1">
    <citation type="submission" date="2019-08" db="EMBL/GenBank/DDBJ databases">
        <authorList>
            <person name="Kucharzyk K."/>
            <person name="Murdoch R.W."/>
            <person name="Higgins S."/>
            <person name="Loffler F."/>
        </authorList>
    </citation>
    <scope>NUCLEOTIDE SEQUENCE</scope>
</reference>
<dbReference type="InterPro" id="IPR004960">
    <property type="entry name" value="LipA_acyltrans"/>
</dbReference>
<dbReference type="GO" id="GO:1901137">
    <property type="term" value="P:carbohydrate derivative biosynthetic process"/>
    <property type="evidence" value="ECO:0007669"/>
    <property type="project" value="UniProtKB-ARBA"/>
</dbReference>
<keyword evidence="3" id="KW-0997">Cell inner membrane</keyword>
<organism evidence="7">
    <name type="scientific">bioreactor metagenome</name>
    <dbReference type="NCBI Taxonomy" id="1076179"/>
    <lineage>
        <taxon>unclassified sequences</taxon>
        <taxon>metagenomes</taxon>
        <taxon>ecological metagenomes</taxon>
    </lineage>
</organism>
<protein>
    <submittedName>
        <fullName evidence="7">Phosphatidylinositol mannoside acyltransferase</fullName>
        <ecNumber evidence="7">2.3.1.-</ecNumber>
    </submittedName>
</protein>
<keyword evidence="4 7" id="KW-0808">Transferase</keyword>
<evidence type="ECO:0000256" key="3">
    <source>
        <dbReference type="ARBA" id="ARBA00022519"/>
    </source>
</evidence>
<evidence type="ECO:0000256" key="5">
    <source>
        <dbReference type="ARBA" id="ARBA00023136"/>
    </source>
</evidence>
<dbReference type="CDD" id="cd07984">
    <property type="entry name" value="LPLAT_LABLAT-like"/>
    <property type="match status" value="1"/>
</dbReference>
<dbReference type="EC" id="2.3.1.-" evidence="7"/>
<keyword evidence="5" id="KW-0472">Membrane</keyword>
<comment type="subcellular location">
    <subcellularLocation>
        <location evidence="1">Cell inner membrane</location>
    </subcellularLocation>
</comment>
<dbReference type="PIRSF" id="PIRSF026649">
    <property type="entry name" value="MsbB"/>
    <property type="match status" value="1"/>
</dbReference>
<keyword evidence="6 7" id="KW-0012">Acyltransferase</keyword>
<comment type="caution">
    <text evidence="7">The sequence shown here is derived from an EMBL/GenBank/DDBJ whole genome shotgun (WGS) entry which is preliminary data.</text>
</comment>
<evidence type="ECO:0000313" key="7">
    <source>
        <dbReference type="EMBL" id="MPL68936.1"/>
    </source>
</evidence>
<sequence length="294" mass="32735">MVYSLVKMFSWSVCRMPLGLRRSLGNIVGELCWPLVPGRRKKMAIDNVRRGFGISQAEATKIAKLSTTRFGRMFMEVLAFPCINKGNVDKHVQLEGAEYLTEALSYGRGVILATAHSGNWELLGAGLAINGFPLAAVVQKQTNAAMDKFINEYRTLAGMHITYKSGVREMVRLLGEGKIIGLLMDQDAHSDGVFVEYFGRPASAPQGAAVLARMKDSPIVPAFITENSDGTHTAIIHPHIMPLKTKNKTDDVYTITAKLTNIIEQHVRQHPHEWFWLHNRWKTKPPEGKPESGK</sequence>
<evidence type="ECO:0000256" key="1">
    <source>
        <dbReference type="ARBA" id="ARBA00004533"/>
    </source>
</evidence>
<evidence type="ECO:0000256" key="2">
    <source>
        <dbReference type="ARBA" id="ARBA00022475"/>
    </source>
</evidence>
<dbReference type="AlphaFoldDB" id="A0A644TPL5"/>
<evidence type="ECO:0000256" key="6">
    <source>
        <dbReference type="ARBA" id="ARBA00023315"/>
    </source>
</evidence>
<proteinExistence type="predicted"/>
<dbReference type="GO" id="GO:0008610">
    <property type="term" value="P:lipid biosynthetic process"/>
    <property type="evidence" value="ECO:0007669"/>
    <property type="project" value="UniProtKB-ARBA"/>
</dbReference>
<evidence type="ECO:0000256" key="4">
    <source>
        <dbReference type="ARBA" id="ARBA00022679"/>
    </source>
</evidence>